<keyword evidence="4" id="KW-0472">Membrane</keyword>
<dbReference type="Pfam" id="PF13855">
    <property type="entry name" value="LRR_8"/>
    <property type="match status" value="1"/>
</dbReference>
<dbReference type="PANTHER" id="PTHR45930:SF4">
    <property type="entry name" value="ADHESION G PROTEIN-COUPLED RECEPTOR A3"/>
    <property type="match status" value="1"/>
</dbReference>
<keyword evidence="7" id="KW-1185">Reference proteome</keyword>
<name>A0A177B6T5_9BILA</name>
<protein>
    <recommendedName>
        <fullName evidence="5">Proteasome activator PA28 C-terminal domain-containing protein</fullName>
    </recommendedName>
</protein>
<evidence type="ECO:0000259" key="5">
    <source>
        <dbReference type="Pfam" id="PF02252"/>
    </source>
</evidence>
<dbReference type="EMBL" id="LWCA01000200">
    <property type="protein sequence ID" value="OAF70007.1"/>
    <property type="molecule type" value="Genomic_DNA"/>
</dbReference>
<feature type="region of interest" description="Disordered" evidence="3">
    <location>
        <begin position="1452"/>
        <end position="1472"/>
    </location>
</feature>
<reference evidence="6 7" key="1">
    <citation type="submission" date="2016-04" db="EMBL/GenBank/DDBJ databases">
        <title>The genome of Intoshia linei affirms orthonectids as highly simplified spiralians.</title>
        <authorList>
            <person name="Mikhailov K.V."/>
            <person name="Slusarev G.S."/>
            <person name="Nikitin M.A."/>
            <person name="Logacheva M.D."/>
            <person name="Penin A."/>
            <person name="Aleoshin V."/>
            <person name="Panchin Y.V."/>
        </authorList>
    </citation>
    <scope>NUCLEOTIDE SEQUENCE [LARGE SCALE GENOMIC DNA]</scope>
    <source>
        <strain evidence="6">Intl2013</strain>
        <tissue evidence="6">Whole animal</tissue>
    </source>
</reference>
<dbReference type="Proteomes" id="UP000078046">
    <property type="component" value="Unassembled WGS sequence"/>
</dbReference>
<dbReference type="GO" id="GO:0008537">
    <property type="term" value="C:proteasome activator complex"/>
    <property type="evidence" value="ECO:0007669"/>
    <property type="project" value="InterPro"/>
</dbReference>
<keyword evidence="4" id="KW-1133">Transmembrane helix</keyword>
<comment type="caution">
    <text evidence="6">The sequence shown here is derived from an EMBL/GenBank/DDBJ whole genome shotgun (WGS) entry which is preliminary data.</text>
</comment>
<feature type="transmembrane region" description="Helical" evidence="4">
    <location>
        <begin position="1061"/>
        <end position="1079"/>
    </location>
</feature>
<dbReference type="Gene3D" id="3.80.10.10">
    <property type="entry name" value="Ribonuclease Inhibitor"/>
    <property type="match status" value="1"/>
</dbReference>
<feature type="compositionally biased region" description="Basic and acidic residues" evidence="3">
    <location>
        <begin position="1460"/>
        <end position="1472"/>
    </location>
</feature>
<dbReference type="Pfam" id="PF02252">
    <property type="entry name" value="PA28_C"/>
    <property type="match status" value="1"/>
</dbReference>
<evidence type="ECO:0000256" key="1">
    <source>
        <dbReference type="ARBA" id="ARBA00007343"/>
    </source>
</evidence>
<dbReference type="SUPFAM" id="SSF47216">
    <property type="entry name" value="Proteasome activator"/>
    <property type="match status" value="1"/>
</dbReference>
<keyword evidence="2" id="KW-0675">Receptor</keyword>
<organism evidence="6 7">
    <name type="scientific">Intoshia linei</name>
    <dbReference type="NCBI Taxonomy" id="1819745"/>
    <lineage>
        <taxon>Eukaryota</taxon>
        <taxon>Metazoa</taxon>
        <taxon>Spiralia</taxon>
        <taxon>Lophotrochozoa</taxon>
        <taxon>Mesozoa</taxon>
        <taxon>Orthonectida</taxon>
        <taxon>Rhopaluridae</taxon>
        <taxon>Intoshia</taxon>
    </lineage>
</organism>
<feature type="transmembrane region" description="Helical" evidence="4">
    <location>
        <begin position="1318"/>
        <end position="1340"/>
    </location>
</feature>
<accession>A0A177B6T5</accession>
<feature type="transmembrane region" description="Helical" evidence="4">
    <location>
        <begin position="1284"/>
        <end position="1306"/>
    </location>
</feature>
<feature type="transmembrane region" description="Helical" evidence="4">
    <location>
        <begin position="995"/>
        <end position="1019"/>
    </location>
</feature>
<evidence type="ECO:0000256" key="3">
    <source>
        <dbReference type="SAM" id="MobiDB-lite"/>
    </source>
</evidence>
<dbReference type="Gene3D" id="1.20.120.180">
    <property type="entry name" value="Proteasome activator pa28, C-terminal domain"/>
    <property type="match status" value="1"/>
</dbReference>
<dbReference type="InterPro" id="IPR032675">
    <property type="entry name" value="LRR_dom_sf"/>
</dbReference>
<proteinExistence type="inferred from homology"/>
<gene>
    <name evidence="6" type="ORF">A3Q56_02250</name>
</gene>
<feature type="transmembrane region" description="Helical" evidence="4">
    <location>
        <begin position="1121"/>
        <end position="1143"/>
    </location>
</feature>
<feature type="transmembrane region" description="Helical" evidence="4">
    <location>
        <begin position="1163"/>
        <end position="1188"/>
    </location>
</feature>
<dbReference type="OrthoDB" id="6591885at2759"/>
<dbReference type="InterPro" id="IPR003186">
    <property type="entry name" value="PA28_C"/>
</dbReference>
<evidence type="ECO:0000313" key="6">
    <source>
        <dbReference type="EMBL" id="OAF70007.1"/>
    </source>
</evidence>
<dbReference type="InterPro" id="IPR051963">
    <property type="entry name" value="Adhesion_GPCR_A"/>
</dbReference>
<feature type="transmembrane region" description="Helical" evidence="4">
    <location>
        <begin position="1031"/>
        <end position="1049"/>
    </location>
</feature>
<evidence type="ECO:0000256" key="4">
    <source>
        <dbReference type="SAM" id="Phobius"/>
    </source>
</evidence>
<evidence type="ECO:0000256" key="2">
    <source>
        <dbReference type="ARBA" id="ARBA00023170"/>
    </source>
</evidence>
<feature type="domain" description="Proteasome activator PA28 C-terminal" evidence="5">
    <location>
        <begin position="110"/>
        <end position="161"/>
    </location>
</feature>
<dbReference type="SUPFAM" id="SSF52058">
    <property type="entry name" value="L domain-like"/>
    <property type="match status" value="1"/>
</dbReference>
<dbReference type="GO" id="GO:0005886">
    <property type="term" value="C:plasma membrane"/>
    <property type="evidence" value="ECO:0007669"/>
    <property type="project" value="TreeGrafter"/>
</dbReference>
<sequence length="1728" mass="200137">MFLPETKQNKSFEDAFKKKVEKEIVCKLPSIVLEINRIIEEEEVFSDTIALDDLIDQDVPIPSIEIDIQRVKTNGLFLPNGTISINRGIKARIQILKPIIQTMAFHVADADYRETLKQLDSRNFVNFKMTLIEIRNQYALLNDIIKKNKDKIKKPRTSHADTIQCNAPNNCRCKLNTRVSTDEQFFNLICSGINFTQFDIKDWILTLPSNTFSLKIQVSELPILLNDSFQSLKKLKKLQISHSQISQIQQHAFRGLDRLRKLTLNNNNITRVFAQKWLDDLRGLRILDLSNNQYIICDCAIVPLLEWSDLPKNLVTADCGQPNELEAYDFSKLHNLQFQCKRETDSMEQYSLPNDNFDYQDYYGDRINTTSLESFSNSPFNENGLIESDVFNFNENDRLDEETIYIYDKKLLEIESLEMSPIEDQWVKMGDSITLKCRMNLRIMPKSINLNDISVDYNNETNLEDGIIWFNQDIDVDFPTKKLVVNGDLYGHVNIENELKQYESGYIITSELHLMDIPLNLQTDQWICRDKHNTIEQQVNILLNDAISPSTCGVTLKETLVGSFHLPETNVGESIFLKCRNNELLTRKAHIDDQSRLAKFKCDSTGEWLVRDLSNCTFDNQVTQLLYQYSTSDPINEKNFFIRFAEITSLVPTIDRLKSSDDIVFISYIIERVANITHTLTLQSQLVMRLQMVESIFRIISFIMNANRDLLLESEYSSGAMSRMMKSFRQSIITILNGLGDIVFRTDNVILHATDKLVLNSDQVWKCIPQFENESNANSSSSSSEYDNNKHCEVVKIDSIGPNKSDLETCFISSESCLKKNICPPITVIVLVFKNSKAFPSILSQKPNILGLNNVWYIGTEKYNYEAPLHSIEKRDSFEDYYDTFDDNDSYDMYYLSDGDNTELSIFLQPANNTDVDYIGWSEYDAEWSAFDGEYRDENSNFISTTQNVAYFTAISQKIANILKKPVVAANNSKNVNVYFDQSPHVDTTFILRSYIFYSGSAILVLTCIFISVSYAVKYRCIRMHKNLKHCLIHFNMSLMCVSLVWTIFNPKNEFFNVGYLFYALSVIFHLLLLTYLSWKFSYIISFLKMFHSGPSDENSDDSSETPIKSTPGKQNYTLSVLYFIGIFCPLFITGVCVGANFTHYNMLGDEYLFANLTLKKSFIITIFPILSYLLFTILLCVFAIISITCKYSSYYSKILSRKKRFNSFIQHNTSNKTKLRKFDSEQISTMNHTDRVPSYQSNMGYIRSSFSNCPKLTWNQKFSIKFMELFEEQDVDYSTRFHAIVFFFSTLLDIVLLVSVALTTLRPQVFVSKSSRIYDYIYFGACICISLLNILYYIIFRSDVSYALLNCSKNNSTHKITNKSKIFKKPSLIYEDNRKYHYNINSKNGNPRNSLKNKRRLENLSGRSSVNSYHMMDGPFETKNIYGQTCYTDAKRNCNYVSNMQPICEVNASDTSEDSDGKTNEPRQLRESDICIMDYDKTNSKEENYYKNYVNSNTGTVKDIALISHEKSPLLREAINRNTENSRKRYWPNLNNPIQQLTMDYQHYRNSPNPERIPARIERHDIQDTHLSRDNFNQEGDYGIQFLSNYSPPQEIQQTPENLTVDKPDSNHVSFHYGYKYYNNASNVQVDQAVDKYNDEVTNLYYNNSDVKPNNLYSSRPTYSSFTLSKLQSKISPFINSENNFQTLNRDVNRIESKPGSSKRNFDPNYGFFRKNSFQDTNKETNI</sequence>
<comment type="similarity">
    <text evidence="1">Belongs to the G-protein coupled receptor 2 family. Adhesion G-protein coupled receptor (ADGR) subfamily.</text>
</comment>
<dbReference type="InterPro" id="IPR036997">
    <property type="entry name" value="PA28_C_sf"/>
</dbReference>
<feature type="region of interest" description="Disordered" evidence="3">
    <location>
        <begin position="1696"/>
        <end position="1728"/>
    </location>
</feature>
<keyword evidence="4" id="KW-0812">Transmembrane</keyword>
<dbReference type="InterPro" id="IPR001611">
    <property type="entry name" value="Leu-rich_rpt"/>
</dbReference>
<evidence type="ECO:0000313" key="7">
    <source>
        <dbReference type="Proteomes" id="UP000078046"/>
    </source>
</evidence>
<dbReference type="GO" id="GO:0007166">
    <property type="term" value="P:cell surface receptor signaling pathway"/>
    <property type="evidence" value="ECO:0007669"/>
    <property type="project" value="TreeGrafter"/>
</dbReference>
<dbReference type="InterPro" id="IPR036252">
    <property type="entry name" value="Proteasome_activ_sf"/>
</dbReference>
<dbReference type="PANTHER" id="PTHR45930">
    <property type="entry name" value="G-PROTEIN COUPLED RECEPTOR 124-LIKE PROTEIN"/>
    <property type="match status" value="1"/>
</dbReference>